<dbReference type="InterPro" id="IPR052026">
    <property type="entry name" value="ExeA_AAA_ATPase_DNA-bind"/>
</dbReference>
<dbReference type="InterPro" id="IPR003593">
    <property type="entry name" value="AAA+_ATPase"/>
</dbReference>
<dbReference type="Pfam" id="PF13401">
    <property type="entry name" value="AAA_22"/>
    <property type="match status" value="1"/>
</dbReference>
<dbReference type="PANTHER" id="PTHR35894:SF1">
    <property type="entry name" value="PHOSPHORIBULOKINASE _ URIDINE KINASE FAMILY"/>
    <property type="match status" value="1"/>
</dbReference>
<comment type="caution">
    <text evidence="2">The sequence shown here is derived from an EMBL/GenBank/DDBJ whole genome shotgun (WGS) entry which is preliminary data.</text>
</comment>
<organism evidence="2 3">
    <name type="scientific">Sphingomonas arantia</name>
    <dbReference type="NCBI Taxonomy" id="1460676"/>
    <lineage>
        <taxon>Bacteria</taxon>
        <taxon>Pseudomonadati</taxon>
        <taxon>Pseudomonadota</taxon>
        <taxon>Alphaproteobacteria</taxon>
        <taxon>Sphingomonadales</taxon>
        <taxon>Sphingomonadaceae</taxon>
        <taxon>Sphingomonas</taxon>
    </lineage>
</organism>
<dbReference type="EMBL" id="JBHUGS010000002">
    <property type="protein sequence ID" value="MFD1950605.1"/>
    <property type="molecule type" value="Genomic_DNA"/>
</dbReference>
<evidence type="ECO:0000313" key="3">
    <source>
        <dbReference type="Proteomes" id="UP001597400"/>
    </source>
</evidence>
<dbReference type="InterPro" id="IPR027417">
    <property type="entry name" value="P-loop_NTPase"/>
</dbReference>
<dbReference type="InterPro" id="IPR049945">
    <property type="entry name" value="AAA_22"/>
</dbReference>
<dbReference type="SMART" id="SM00382">
    <property type="entry name" value="AAA"/>
    <property type="match status" value="1"/>
</dbReference>
<evidence type="ECO:0000313" key="2">
    <source>
        <dbReference type="EMBL" id="MFD1950605.1"/>
    </source>
</evidence>
<keyword evidence="3" id="KW-1185">Reference proteome</keyword>
<sequence>MYQDHYGLTDRPFQLTPDPRFWFESATHRKAMAYLGYGLAQGEGFIVITGDIGAGKTTLVAHLMETVDPQRLTAVRLVSTQADADQLVALVAQAFGVGGGAHDKAALIDRIERHLVNEARSGRRTLLIVDEAQTLSLGALEELRMLSNFQTGNQPLLQIFLLGQPEFRELLQQSDRLEQLRQRVIATHHLDPMTANEVEPYMLHRLARVGWAGNPDFEPAAYDAFFRHSGGVPRKLNQIAGRVLLAAAVEDRTVIDAALVDSVASEMDGDANRPRVAAENEPRLRSASVTPLRAEPAYDARLNAIEARQDELESSLRRVLGLLIDWVESDAPLRSDRSRHNAA</sequence>
<dbReference type="RefSeq" id="WP_380928774.1">
    <property type="nucleotide sequence ID" value="NZ_JBHUGS010000002.1"/>
</dbReference>
<dbReference type="Proteomes" id="UP001597400">
    <property type="component" value="Unassembled WGS sequence"/>
</dbReference>
<dbReference type="SUPFAM" id="SSF52540">
    <property type="entry name" value="P-loop containing nucleoside triphosphate hydrolases"/>
    <property type="match status" value="1"/>
</dbReference>
<dbReference type="NCBIfam" id="TIGR03015">
    <property type="entry name" value="pepcterm_ATPase"/>
    <property type="match status" value="1"/>
</dbReference>
<proteinExistence type="predicted"/>
<dbReference type="InterPro" id="IPR017466">
    <property type="entry name" value="XrtA-assoc_ATPase-like"/>
</dbReference>
<accession>A0ABW4TXI2</accession>
<name>A0ABW4TXI2_9SPHN</name>
<gene>
    <name evidence="2" type="ORF">ACFSGX_07480</name>
</gene>
<dbReference type="Gene3D" id="3.40.50.300">
    <property type="entry name" value="P-loop containing nucleotide triphosphate hydrolases"/>
    <property type="match status" value="1"/>
</dbReference>
<evidence type="ECO:0000259" key="1">
    <source>
        <dbReference type="SMART" id="SM00382"/>
    </source>
</evidence>
<feature type="domain" description="AAA+ ATPase" evidence="1">
    <location>
        <begin position="42"/>
        <end position="216"/>
    </location>
</feature>
<dbReference type="PANTHER" id="PTHR35894">
    <property type="entry name" value="GENERAL SECRETION PATHWAY PROTEIN A-RELATED"/>
    <property type="match status" value="1"/>
</dbReference>
<protein>
    <submittedName>
        <fullName evidence="2">XrtA/PEP-CTERM system-associated ATPase</fullName>
    </submittedName>
</protein>
<reference evidence="3" key="1">
    <citation type="journal article" date="2019" name="Int. J. Syst. Evol. Microbiol.">
        <title>The Global Catalogue of Microorganisms (GCM) 10K type strain sequencing project: providing services to taxonomists for standard genome sequencing and annotation.</title>
        <authorList>
            <consortium name="The Broad Institute Genomics Platform"/>
            <consortium name="The Broad Institute Genome Sequencing Center for Infectious Disease"/>
            <person name="Wu L."/>
            <person name="Ma J."/>
        </authorList>
    </citation>
    <scope>NUCLEOTIDE SEQUENCE [LARGE SCALE GENOMIC DNA]</scope>
    <source>
        <strain evidence="3">CGMCC 1.12702</strain>
    </source>
</reference>